<feature type="coiled-coil region" evidence="1">
    <location>
        <begin position="202"/>
        <end position="236"/>
    </location>
</feature>
<gene>
    <name evidence="3" type="ORF">TRUGW13939_03322</name>
</gene>
<keyword evidence="4" id="KW-1185">Reference proteome</keyword>
<evidence type="ECO:0000313" key="3">
    <source>
        <dbReference type="EMBL" id="QKX56221.1"/>
    </source>
</evidence>
<dbReference type="KEGG" id="trg:TRUGW13939_03322"/>
<feature type="compositionally biased region" description="Basic and acidic residues" evidence="2">
    <location>
        <begin position="170"/>
        <end position="184"/>
    </location>
</feature>
<feature type="compositionally biased region" description="Polar residues" evidence="2">
    <location>
        <begin position="273"/>
        <end position="294"/>
    </location>
</feature>
<feature type="region of interest" description="Disordered" evidence="2">
    <location>
        <begin position="273"/>
        <end position="310"/>
    </location>
</feature>
<dbReference type="Proteomes" id="UP000509510">
    <property type="component" value="Chromosome II"/>
</dbReference>
<dbReference type="AlphaFoldDB" id="A0A7H8QRZ2"/>
<organism evidence="3 4">
    <name type="scientific">Talaromyces rugulosus</name>
    <name type="common">Penicillium rugulosum</name>
    <dbReference type="NCBI Taxonomy" id="121627"/>
    <lineage>
        <taxon>Eukaryota</taxon>
        <taxon>Fungi</taxon>
        <taxon>Dikarya</taxon>
        <taxon>Ascomycota</taxon>
        <taxon>Pezizomycotina</taxon>
        <taxon>Eurotiomycetes</taxon>
        <taxon>Eurotiomycetidae</taxon>
        <taxon>Eurotiales</taxon>
        <taxon>Trichocomaceae</taxon>
        <taxon>Talaromyces</taxon>
        <taxon>Talaromyces sect. Islandici</taxon>
    </lineage>
</organism>
<name>A0A7H8QRZ2_TALRU</name>
<proteinExistence type="predicted"/>
<sequence>MTSSSHGSFQPQEPEELIRFLSEATKENRDHKALRECLPTLQVQSLVDMKIHEQMGGSPVNRSWRDSYAKELHSDTDSNYDQAETSPFDHDYDDGTPNTSPMSYQHIPDQLRTKALSFNSDSSNSLASPRFCHRISNLDERISISEIQPTRPSPHTSFYVEPNAFSDYLGQHHDPNIDNDRDNPFEDPSSDNSEVSALKFRIVELEYVNAALEGKVRQYRDEIRLFKKDVKGYKNDGRRFTQQLNDKNMEITALHTKIIQLLNNDTLLSSPQTITSTSSGFSAKASTANSQTTVKQRKGSKAGLYHSRNFSQTTGRIDDASLKDQPRSWL</sequence>
<feature type="region of interest" description="Disordered" evidence="2">
    <location>
        <begin position="72"/>
        <end position="100"/>
    </location>
</feature>
<feature type="region of interest" description="Disordered" evidence="2">
    <location>
        <begin position="169"/>
        <end position="192"/>
    </location>
</feature>
<evidence type="ECO:0000256" key="1">
    <source>
        <dbReference type="SAM" id="Coils"/>
    </source>
</evidence>
<evidence type="ECO:0000313" key="4">
    <source>
        <dbReference type="Proteomes" id="UP000509510"/>
    </source>
</evidence>
<dbReference type="GeneID" id="55990827"/>
<reference evidence="4" key="1">
    <citation type="submission" date="2020-06" db="EMBL/GenBank/DDBJ databases">
        <title>A chromosome-scale genome assembly of Talaromyces rugulosus W13939.</title>
        <authorList>
            <person name="Wang B."/>
            <person name="Guo L."/>
            <person name="Ye K."/>
            <person name="Wang L."/>
        </authorList>
    </citation>
    <scope>NUCLEOTIDE SEQUENCE [LARGE SCALE GENOMIC DNA]</scope>
    <source>
        <strain evidence="4">W13939</strain>
    </source>
</reference>
<protein>
    <submittedName>
        <fullName evidence="3">Uncharacterized protein</fullName>
    </submittedName>
</protein>
<keyword evidence="1" id="KW-0175">Coiled coil</keyword>
<dbReference type="EMBL" id="CP055899">
    <property type="protein sequence ID" value="QKX56221.1"/>
    <property type="molecule type" value="Genomic_DNA"/>
</dbReference>
<dbReference type="OrthoDB" id="4225994at2759"/>
<dbReference type="RefSeq" id="XP_035342399.1">
    <property type="nucleotide sequence ID" value="XM_035486506.1"/>
</dbReference>
<accession>A0A7H8QRZ2</accession>
<evidence type="ECO:0000256" key="2">
    <source>
        <dbReference type="SAM" id="MobiDB-lite"/>
    </source>
</evidence>